<dbReference type="InterPro" id="IPR004875">
    <property type="entry name" value="DDE_SF_endonuclease_dom"/>
</dbReference>
<feature type="region of interest" description="Disordered" evidence="1">
    <location>
        <begin position="204"/>
        <end position="254"/>
    </location>
</feature>
<evidence type="ECO:0000313" key="4">
    <source>
        <dbReference type="Proteomes" id="UP000749646"/>
    </source>
</evidence>
<dbReference type="Pfam" id="PF03184">
    <property type="entry name" value="DDE_1"/>
    <property type="match status" value="1"/>
</dbReference>
<reference evidence="3" key="1">
    <citation type="journal article" date="2020" name="Fungal Divers.">
        <title>Resolving the Mortierellaceae phylogeny through synthesis of multi-gene phylogenetics and phylogenomics.</title>
        <authorList>
            <person name="Vandepol N."/>
            <person name="Liber J."/>
            <person name="Desiro A."/>
            <person name="Na H."/>
            <person name="Kennedy M."/>
            <person name="Barry K."/>
            <person name="Grigoriev I.V."/>
            <person name="Miller A.N."/>
            <person name="O'Donnell K."/>
            <person name="Stajich J.E."/>
            <person name="Bonito G."/>
        </authorList>
    </citation>
    <scope>NUCLEOTIDE SEQUENCE</scope>
    <source>
        <strain evidence="3">MES-2147</strain>
    </source>
</reference>
<feature type="compositionally biased region" description="Basic and acidic residues" evidence="1">
    <location>
        <begin position="208"/>
        <end position="219"/>
    </location>
</feature>
<feature type="domain" description="DDE-1" evidence="2">
    <location>
        <begin position="8"/>
        <end position="70"/>
    </location>
</feature>
<comment type="caution">
    <text evidence="3">The sequence shown here is derived from an EMBL/GenBank/DDBJ whole genome shotgun (WGS) entry which is preliminary data.</text>
</comment>
<feature type="non-terminal residue" evidence="3">
    <location>
        <position position="1"/>
    </location>
</feature>
<keyword evidence="4" id="KW-1185">Reference proteome</keyword>
<evidence type="ECO:0000256" key="1">
    <source>
        <dbReference type="SAM" id="MobiDB-lite"/>
    </source>
</evidence>
<sequence length="254" mass="28911">MDRMDANTNCSGYMTIPLFDDWLMKLDEEMQQQGCNIALIIDSAPGHGGSDNLGLTNITIVRMPPGTTSLTAKTIRFGFINVPIIPEKHEKEIRFLSVESLEAQVICAQNDLKSKFANYEDVILKQRNMSVLNYINEKDFIDEEDITEADDFDIDYTPPDTKEKRVVMILRSRNITVDESSSSMESTPKKLKASEIRQANASFLALVPKDDDHESHLLEDENEEPNTSEKKEEEQGQIDEVDEKDEDEEEEQSQ</sequence>
<dbReference type="OrthoDB" id="2448410at2759"/>
<evidence type="ECO:0000313" key="3">
    <source>
        <dbReference type="EMBL" id="KAF9981237.1"/>
    </source>
</evidence>
<accession>A0A9P6M924</accession>
<organism evidence="3 4">
    <name type="scientific">Modicella reniformis</name>
    <dbReference type="NCBI Taxonomy" id="1440133"/>
    <lineage>
        <taxon>Eukaryota</taxon>
        <taxon>Fungi</taxon>
        <taxon>Fungi incertae sedis</taxon>
        <taxon>Mucoromycota</taxon>
        <taxon>Mortierellomycotina</taxon>
        <taxon>Mortierellomycetes</taxon>
        <taxon>Mortierellales</taxon>
        <taxon>Mortierellaceae</taxon>
        <taxon>Modicella</taxon>
    </lineage>
</organism>
<dbReference type="AlphaFoldDB" id="A0A9P6M924"/>
<proteinExistence type="predicted"/>
<dbReference type="Proteomes" id="UP000749646">
    <property type="component" value="Unassembled WGS sequence"/>
</dbReference>
<dbReference type="GO" id="GO:0003676">
    <property type="term" value="F:nucleic acid binding"/>
    <property type="evidence" value="ECO:0007669"/>
    <property type="project" value="InterPro"/>
</dbReference>
<feature type="compositionally biased region" description="Acidic residues" evidence="1">
    <location>
        <begin position="235"/>
        <end position="254"/>
    </location>
</feature>
<evidence type="ECO:0000259" key="2">
    <source>
        <dbReference type="Pfam" id="PF03184"/>
    </source>
</evidence>
<gene>
    <name evidence="3" type="ORF">BGZ65_004172</name>
</gene>
<name>A0A9P6M924_9FUNG</name>
<protein>
    <recommendedName>
        <fullName evidence="2">DDE-1 domain-containing protein</fullName>
    </recommendedName>
</protein>
<dbReference type="EMBL" id="JAAAHW010003726">
    <property type="protein sequence ID" value="KAF9981237.1"/>
    <property type="molecule type" value="Genomic_DNA"/>
</dbReference>